<evidence type="ECO:0000313" key="2">
    <source>
        <dbReference type="Proteomes" id="UP000598271"/>
    </source>
</evidence>
<dbReference type="Pfam" id="PF04170">
    <property type="entry name" value="NlpE"/>
    <property type="match status" value="1"/>
</dbReference>
<keyword evidence="2" id="KW-1185">Reference proteome</keyword>
<gene>
    <name evidence="1" type="ORF">GCM10007390_28240</name>
</gene>
<proteinExistence type="predicted"/>
<dbReference type="EMBL" id="BMXF01000002">
    <property type="protein sequence ID" value="GHB72527.1"/>
    <property type="molecule type" value="Genomic_DNA"/>
</dbReference>
<dbReference type="Proteomes" id="UP000598271">
    <property type="component" value="Unassembled WGS sequence"/>
</dbReference>
<dbReference type="AlphaFoldDB" id="A0A8J3G986"/>
<protein>
    <submittedName>
        <fullName evidence="1">Uncharacterized protein</fullName>
    </submittedName>
</protein>
<accession>A0A8J3G986</accession>
<dbReference type="InterPro" id="IPR007298">
    <property type="entry name" value="Cu-R_lipoprotein_NlpE"/>
</dbReference>
<name>A0A8J3G986_9BACT</name>
<sequence length="111" mass="12110">MDDGHNSRNSLSYTGTYKGMLPCADCAGVETVITLNEDGTYAKKTTYLGKGGKNTFEEKGKYSWNSAGQYVILKGQEAPNQYLVGENILTQLDISGQKIEGDLAAMYVLKK</sequence>
<comment type="caution">
    <text evidence="1">The sequence shown here is derived from an EMBL/GenBank/DDBJ whole genome shotgun (WGS) entry which is preliminary data.</text>
</comment>
<dbReference type="Gene3D" id="2.40.128.640">
    <property type="match status" value="1"/>
</dbReference>
<reference evidence="1 2" key="1">
    <citation type="journal article" date="2014" name="Int. J. Syst. Evol. Microbiol.">
        <title>Complete genome sequence of Corynebacterium casei LMG S-19264T (=DSM 44701T), isolated from a smear-ripened cheese.</title>
        <authorList>
            <consortium name="US DOE Joint Genome Institute (JGI-PGF)"/>
            <person name="Walter F."/>
            <person name="Albersmeier A."/>
            <person name="Kalinowski J."/>
            <person name="Ruckert C."/>
        </authorList>
    </citation>
    <scope>NUCLEOTIDE SEQUENCE [LARGE SCALE GENOMIC DNA]</scope>
    <source>
        <strain evidence="1 2">KCTC 12866</strain>
    </source>
</reference>
<organism evidence="1 2">
    <name type="scientific">Persicitalea jodogahamensis</name>
    <dbReference type="NCBI Taxonomy" id="402147"/>
    <lineage>
        <taxon>Bacteria</taxon>
        <taxon>Pseudomonadati</taxon>
        <taxon>Bacteroidota</taxon>
        <taxon>Cytophagia</taxon>
        <taxon>Cytophagales</taxon>
        <taxon>Spirosomataceae</taxon>
        <taxon>Persicitalea</taxon>
    </lineage>
</organism>
<evidence type="ECO:0000313" key="1">
    <source>
        <dbReference type="EMBL" id="GHB72527.1"/>
    </source>
</evidence>